<dbReference type="AlphaFoldDB" id="A0A1L8DNY6"/>
<organism evidence="2">
    <name type="scientific">Nyssomyia neivai</name>
    <dbReference type="NCBI Taxonomy" id="330878"/>
    <lineage>
        <taxon>Eukaryota</taxon>
        <taxon>Metazoa</taxon>
        <taxon>Ecdysozoa</taxon>
        <taxon>Arthropoda</taxon>
        <taxon>Hexapoda</taxon>
        <taxon>Insecta</taxon>
        <taxon>Pterygota</taxon>
        <taxon>Neoptera</taxon>
        <taxon>Endopterygota</taxon>
        <taxon>Diptera</taxon>
        <taxon>Nematocera</taxon>
        <taxon>Psychodoidea</taxon>
        <taxon>Psychodidae</taxon>
        <taxon>Nyssomyia</taxon>
    </lineage>
</organism>
<keyword evidence="1" id="KW-0732">Signal</keyword>
<dbReference type="EMBL" id="GFDF01005891">
    <property type="protein sequence ID" value="JAV08193.1"/>
    <property type="molecule type" value="Transcribed_RNA"/>
</dbReference>
<reference evidence="2" key="1">
    <citation type="submission" date="2016-12" db="EMBL/GenBank/DDBJ databases">
        <title>An insight into the sialome and mialome of the sand fly, Nyssomyia neivai.</title>
        <authorList>
            <person name="Sebastian V."/>
            <person name="Goulart T.M."/>
            <person name="Oliveira W."/>
            <person name="Calvo E."/>
            <person name="Oliveira L.F."/>
            <person name="Pinto M.C."/>
            <person name="Rosselino A.M."/>
            <person name="Ribeiro J.M."/>
        </authorList>
    </citation>
    <scope>NUCLEOTIDE SEQUENCE</scope>
</reference>
<accession>A0A1L8DNY6</accession>
<proteinExistence type="predicted"/>
<sequence>MQQHKFFNMNKVILFSVLFVALVISAEAMPKEQTHVNVLNEEADNKVDIDEDIPYEFSDKPCNNPRGDC</sequence>
<evidence type="ECO:0000256" key="1">
    <source>
        <dbReference type="SAM" id="SignalP"/>
    </source>
</evidence>
<name>A0A1L8DNY6_9DIPT</name>
<protein>
    <submittedName>
        <fullName evidence="2">Putative conserved secreted protein</fullName>
    </submittedName>
</protein>
<feature type="signal peptide" evidence="1">
    <location>
        <begin position="1"/>
        <end position="28"/>
    </location>
</feature>
<evidence type="ECO:0000313" key="2">
    <source>
        <dbReference type="EMBL" id="JAV08193.1"/>
    </source>
</evidence>
<feature type="chain" id="PRO_5013109416" evidence="1">
    <location>
        <begin position="29"/>
        <end position="69"/>
    </location>
</feature>